<organism evidence="2">
    <name type="scientific">bioreactor metagenome</name>
    <dbReference type="NCBI Taxonomy" id="1076179"/>
    <lineage>
        <taxon>unclassified sequences</taxon>
        <taxon>metagenomes</taxon>
        <taxon>ecological metagenomes</taxon>
    </lineage>
</organism>
<name>A0A645D3Z5_9ZZZZ</name>
<proteinExistence type="predicted"/>
<accession>A0A645D3Z5</accession>
<dbReference type="AlphaFoldDB" id="A0A645D3Z5"/>
<keyword evidence="1" id="KW-0812">Transmembrane</keyword>
<sequence length="71" mass="7925">MIIIVPFFTALTSIVIFWLLSMLESTVALKVTGGATLLALLAAAVYVSWRKIQTNQCSVKHLPEINWNQSY</sequence>
<feature type="transmembrane region" description="Helical" evidence="1">
    <location>
        <begin position="29"/>
        <end position="49"/>
    </location>
</feature>
<comment type="caution">
    <text evidence="2">The sequence shown here is derived from an EMBL/GenBank/DDBJ whole genome shotgun (WGS) entry which is preliminary data.</text>
</comment>
<dbReference type="EMBL" id="VSSQ01032689">
    <property type="protein sequence ID" value="MPM84034.1"/>
    <property type="molecule type" value="Genomic_DNA"/>
</dbReference>
<reference evidence="2" key="1">
    <citation type="submission" date="2019-08" db="EMBL/GenBank/DDBJ databases">
        <authorList>
            <person name="Kucharzyk K."/>
            <person name="Murdoch R.W."/>
            <person name="Higgins S."/>
            <person name="Loffler F."/>
        </authorList>
    </citation>
    <scope>NUCLEOTIDE SEQUENCE</scope>
</reference>
<evidence type="ECO:0000313" key="2">
    <source>
        <dbReference type="EMBL" id="MPM84034.1"/>
    </source>
</evidence>
<gene>
    <name evidence="2" type="ORF">SDC9_131105</name>
</gene>
<protein>
    <submittedName>
        <fullName evidence="2">Uncharacterized protein</fullName>
    </submittedName>
</protein>
<evidence type="ECO:0000256" key="1">
    <source>
        <dbReference type="SAM" id="Phobius"/>
    </source>
</evidence>
<keyword evidence="1" id="KW-0472">Membrane</keyword>
<keyword evidence="1" id="KW-1133">Transmembrane helix</keyword>
<feature type="transmembrane region" description="Helical" evidence="1">
    <location>
        <begin position="7"/>
        <end position="23"/>
    </location>
</feature>